<sequence length="2404" mass="279106">MSNFLDYDYKQNANLVLIERFRKRGRDEPSGEAESLVGKKLHAFGSLAKKEESKELKERIERAKKRREKKRLEEKKKRLKNAQSSVLESTDTYRPLTTQTKEEYSKLLMVIIKYLPSETDEVIQDAAYETIQTLRNSKLNEKSKKKKLSKYLENLSNLDFTNLTSFSTNLVDFSTNDITNEQKELEGQDEFIIDFDKKQSSDSDEGFEVLSTESSSESDSENEKDNENLETLEKKKQKIDEENYLSMMEQDPLRVSAKEIGPYWLESQISKLYPDTEIAHQLSDEILKIIGNVKSDLRESEEKLVTLFNFEHLNFIKIILHNRYKIYLQSLIHRSLSDPENKELLEEFKKRHSKKYSETMNEIEKDISMQSSNKISSSEISKITSSFDDLVSKNKNKKIKMKETTKLKNKTKIVDESQTLKEIDNENEILRKKNQKRKRKKKLYDGRVLIDLENLIFEQGAHTMTNEKVKLGKNVTRTRNDGWQEIYVPPPERKKPTKSSLKKKSKNKDIEIEKGKIDDEDQKIKEEQDMEDEEDEEEEEEEEEELIEISSIPQWAQPAFKNMKTLNRIQSKVYRRALFDNDNILLCAPTGAGKTNVAMLSILHEIRMNTDLETGEIKLDEFKIVYIAPMKSLVQEMVGNFSNRLSSYGITVNELSGDQQLSKQQISRTQLIITTPEKWEIITRKAGEKSYLKLVKLIIIDEIHLLHDERGPVLESVIARTIRQIEVTRELVRIIALSATLPNYKDVATFLRVDEKRGLFYFDGSYRPCPLHQYYIGLTERSALKRSKLMDKILYEKIHDRAGSDHQILVFVHSRKGTYKTIRTLLNICLEKGTLSKIVGADNATKEILRSESLKCKSKELAEILPQGFAIHHAGMTRDDRGLVEELFAEKLIKVLCTTATLAWGVNLPARTVIIKGTKVYSPQSAKWVELSPLDVMQMFGRAGRPQFDRQGEGIILTSHKELQFYLSLLNSQLPIESQMFSKLIDTVNAEIVLGTIRNLKEGKIWLTYTYLYVRMLLEPTVYSIDYDTLKKDPNLEQFCINLVHTAATFLDKYKLIKYDRRNGNFYSTDLGKVASYYYITYNSAATFNEFLKSTMGKIELFRLFTLSTEFKQIKIREEEKLEVTKMAERVPIPIKEQSNDPSAKINLLLQAYISKFNLAGFSLASDMVYITQSAGRLFRGLFEISLRKGYAQLSLACLEVCKMVDKRMWYSQSPLRQFKRIPIDIIKRIERNDFTWENLLFFKSNQIGNIIGIPKMGKEIHKYIHQIPRVELKAHVQPITKRILSVELIIQPDFKFRDLSLNNNQKRIEQIFENNRISQSEPFWIIMHDVNCEKILHYEYFILKKKWSAQEHVVNFTVEISDPLPPQYFIVVTSDRWIGSTSVLPISFRHLILPSKSSQYTDLLDLQALPINYLTKQLQLLIEERLYKESQESINEDNDNMEEEVEEEVEEEGKKEEKEVEKKDDNNDDDNGDDSKGKTKTHKKKSGILEMEKLKNLHLQSNKIKTQALQEMKDLNLNNIYTEFNNFNPIQTQTFKTLLLSDKSVLICAPNGSGKTVCAEITILGMIAKKKNKGKCVYISPKLPILKEKYDDWTDKFQSINVAMLTGELAIDLKIMESNQIIMTTPEKWDHISRSWKLKRAIRNIDLFIVDDLHLIGSGEQGSVIEIIISRMRYISSQTERALRIVALSSSIANAIDVGEWIGCSERHIFNFHSNVRPIPLEIHIQGFSISNFKSRILAMQKPTYLAISKHCFSQKNKNFKKPTLIFTASAHYSTLCASELLTYAASESNPDKFLFCSHKEVQNEIEQIEDPILKELTSHGIGFLNKELNENDQILLQKLFLEEKIGVLVVENSMCWELPLLSSYLVIIQGAQKWDSLDHRFIDLDIYSIIEMNGKNCRPIIDNIGKTLIMCSSSKKEYFTRFLFQPFPIESSLLHFLPNHLNSEVVNKTIENKQEAVDYLTWTFFYKRLTKNPNFYGLHSISTNNLSEFLSDFVEKSLKELEIAKCILVDDDDEENDDDDDDLDLIESKSGKTVGEVAPLNIGIIASYYYINYTTIDIFSNSLTKNLILKDIFKILCYASEFNQFPVRYRESRMMKRIAKHLRWKIEETDYSQIPLKAHILFQSYFSRFVLPYALDSDLKLMLPIAIRLLRSIIDIISTNGWLKPALHAMVLSQMFVQALFQGDSALKQLPFFNEEMIKRSQQNGINSIFDLLDYEDDEKRAQIIDLSEEQLNEVAIFSNRYPIINVDYLINKKDEIVVNSKVNLVVQLERDLDEDDDDEDEDDDDDVALYETILSPYYPEEKDEQWWIVVGNIQNNSLLSIKRIPLIKKMKANLSFNAPNEPGVYQYTLYLICDSYYGVDEQLTFQIKVKPKPKKDKKKKKKKSKKKNKKREKEEMAIEKK</sequence>
<protein>
    <submittedName>
        <fullName evidence="10">U5 small nuclear ribonucleoprotein helicase</fullName>
    </submittedName>
</protein>
<evidence type="ECO:0000256" key="5">
    <source>
        <dbReference type="ARBA" id="ARBA00022840"/>
    </source>
</evidence>
<keyword evidence="2" id="KW-0547">Nucleotide-binding</keyword>
<evidence type="ECO:0000313" key="10">
    <source>
        <dbReference type="EMBL" id="KAJ6243258.1"/>
    </source>
</evidence>
<organism evidence="10 11">
    <name type="scientific">Anaeramoeba flamelloides</name>
    <dbReference type="NCBI Taxonomy" id="1746091"/>
    <lineage>
        <taxon>Eukaryota</taxon>
        <taxon>Metamonada</taxon>
        <taxon>Anaeramoebidae</taxon>
        <taxon>Anaeramoeba</taxon>
    </lineage>
</organism>
<dbReference type="PROSITE" id="PS51192">
    <property type="entry name" value="HELICASE_ATP_BIND_1"/>
    <property type="match status" value="2"/>
</dbReference>
<dbReference type="SMART" id="SM00382">
    <property type="entry name" value="AAA"/>
    <property type="match status" value="2"/>
</dbReference>
<dbReference type="InterPro" id="IPR036390">
    <property type="entry name" value="WH_DNA-bd_sf"/>
</dbReference>
<dbReference type="CDD" id="cd18019">
    <property type="entry name" value="DEXHc_Brr2_1"/>
    <property type="match status" value="1"/>
</dbReference>
<evidence type="ECO:0000256" key="7">
    <source>
        <dbReference type="SAM" id="MobiDB-lite"/>
    </source>
</evidence>
<feature type="coiled-coil region" evidence="6">
    <location>
        <begin position="413"/>
        <end position="440"/>
    </location>
</feature>
<feature type="compositionally biased region" description="Basic and acidic residues" evidence="7">
    <location>
        <begin position="221"/>
        <end position="235"/>
    </location>
</feature>
<dbReference type="InterPro" id="IPR014756">
    <property type="entry name" value="Ig_E-set"/>
</dbReference>
<feature type="domain" description="Helicase ATP-binding" evidence="8">
    <location>
        <begin position="575"/>
        <end position="759"/>
    </location>
</feature>
<dbReference type="InterPro" id="IPR035892">
    <property type="entry name" value="C2_domain_sf"/>
</dbReference>
<feature type="compositionally biased region" description="Acidic residues" evidence="7">
    <location>
        <begin position="1435"/>
        <end position="1452"/>
    </location>
</feature>
<accession>A0ABQ8YFA2</accession>
<keyword evidence="6" id="KW-0175">Coiled coil</keyword>
<dbReference type="Gene3D" id="1.10.3380.10">
    <property type="entry name" value="Sec63 N-terminal domain-like domain"/>
    <property type="match status" value="2"/>
</dbReference>
<dbReference type="InterPro" id="IPR004179">
    <property type="entry name" value="Sec63-dom"/>
</dbReference>
<dbReference type="EMBL" id="JAOAOG010000172">
    <property type="protein sequence ID" value="KAJ6243258.1"/>
    <property type="molecule type" value="Genomic_DNA"/>
</dbReference>
<dbReference type="SUPFAM" id="SSF46785">
    <property type="entry name" value="Winged helix' DNA-binding domain"/>
    <property type="match status" value="1"/>
</dbReference>
<dbReference type="InterPro" id="IPR057842">
    <property type="entry name" value="WH_MER3"/>
</dbReference>
<feature type="region of interest" description="Disordered" evidence="7">
    <location>
        <begin position="50"/>
        <end position="91"/>
    </location>
</feature>
<feature type="compositionally biased region" description="Acidic residues" evidence="7">
    <location>
        <begin position="528"/>
        <end position="546"/>
    </location>
</feature>
<dbReference type="GO" id="GO:1990904">
    <property type="term" value="C:ribonucleoprotein complex"/>
    <property type="evidence" value="ECO:0007669"/>
    <property type="project" value="UniProtKB-KW"/>
</dbReference>
<feature type="region of interest" description="Disordered" evidence="7">
    <location>
        <begin position="482"/>
        <end position="546"/>
    </location>
</feature>
<dbReference type="Pfam" id="PF00270">
    <property type="entry name" value="DEAD"/>
    <property type="match status" value="2"/>
</dbReference>
<dbReference type="SMART" id="SM00490">
    <property type="entry name" value="HELICc"/>
    <property type="match status" value="1"/>
</dbReference>
<evidence type="ECO:0000256" key="1">
    <source>
        <dbReference type="ARBA" id="ARBA00022737"/>
    </source>
</evidence>
<dbReference type="SMART" id="SM00973">
    <property type="entry name" value="Sec63"/>
    <property type="match status" value="2"/>
</dbReference>
<feature type="compositionally biased region" description="Basic and acidic residues" evidence="7">
    <location>
        <begin position="507"/>
        <end position="527"/>
    </location>
</feature>
<dbReference type="Proteomes" id="UP001150062">
    <property type="component" value="Unassembled WGS sequence"/>
</dbReference>
<dbReference type="SUPFAM" id="SSF81296">
    <property type="entry name" value="E set domains"/>
    <property type="match status" value="2"/>
</dbReference>
<keyword evidence="4 10" id="KW-0347">Helicase</keyword>
<name>A0ABQ8YFA2_9EUKA</name>
<dbReference type="CDD" id="cd18795">
    <property type="entry name" value="SF2_C_Ski2"/>
    <property type="match status" value="1"/>
</dbReference>
<dbReference type="PANTHER" id="PTHR47961:SF4">
    <property type="entry name" value="ACTIVATING SIGNAL COINTEGRATOR 1 COMPLEX SUBUNIT 3"/>
    <property type="match status" value="1"/>
</dbReference>
<feature type="compositionally biased region" description="Polar residues" evidence="7">
    <location>
        <begin position="81"/>
        <end position="91"/>
    </location>
</feature>
<evidence type="ECO:0000256" key="6">
    <source>
        <dbReference type="SAM" id="Coils"/>
    </source>
</evidence>
<evidence type="ECO:0000256" key="2">
    <source>
        <dbReference type="ARBA" id="ARBA00022741"/>
    </source>
</evidence>
<dbReference type="Gene3D" id="1.10.10.10">
    <property type="entry name" value="Winged helix-like DNA-binding domain superfamily/Winged helix DNA-binding domain"/>
    <property type="match status" value="2"/>
</dbReference>
<feature type="region of interest" description="Disordered" evidence="7">
    <location>
        <begin position="2373"/>
        <end position="2404"/>
    </location>
</feature>
<dbReference type="InterPro" id="IPR014001">
    <property type="entry name" value="Helicase_ATP-bd"/>
</dbReference>
<dbReference type="SMART" id="SM00487">
    <property type="entry name" value="DEXDc"/>
    <property type="match status" value="2"/>
</dbReference>
<reference evidence="10" key="1">
    <citation type="submission" date="2022-08" db="EMBL/GenBank/DDBJ databases">
        <title>Novel sulfate-reducing endosymbionts in the free-living metamonad Anaeramoeba.</title>
        <authorList>
            <person name="Jerlstrom-Hultqvist J."/>
            <person name="Cepicka I."/>
            <person name="Gallot-Lavallee L."/>
            <person name="Salas-Leiva D."/>
            <person name="Curtis B.A."/>
            <person name="Zahonova K."/>
            <person name="Pipaliya S."/>
            <person name="Dacks J."/>
            <person name="Roger A.J."/>
        </authorList>
    </citation>
    <scope>NUCLEOTIDE SEQUENCE</scope>
    <source>
        <strain evidence="10">Schooner1</strain>
    </source>
</reference>
<keyword evidence="5" id="KW-0067">ATP-binding</keyword>
<feature type="region of interest" description="Disordered" evidence="7">
    <location>
        <begin position="199"/>
        <end position="235"/>
    </location>
</feature>
<dbReference type="InterPro" id="IPR003593">
    <property type="entry name" value="AAA+_ATPase"/>
</dbReference>
<evidence type="ECO:0000313" key="11">
    <source>
        <dbReference type="Proteomes" id="UP001150062"/>
    </source>
</evidence>
<keyword evidence="10" id="KW-0687">Ribonucleoprotein</keyword>
<gene>
    <name evidence="10" type="ORF">M0813_22399</name>
</gene>
<dbReference type="InterPro" id="IPR027417">
    <property type="entry name" value="P-loop_NTPase"/>
</dbReference>
<dbReference type="Pfam" id="PF18149">
    <property type="entry name" value="Helicase_PWI"/>
    <property type="match status" value="1"/>
</dbReference>
<dbReference type="Pfam" id="PF23445">
    <property type="entry name" value="WHD_SNRNP200"/>
    <property type="match status" value="2"/>
</dbReference>
<dbReference type="SUPFAM" id="SSF52540">
    <property type="entry name" value="P-loop containing nucleoside triphosphate hydrolases"/>
    <property type="match status" value="4"/>
</dbReference>
<comment type="caution">
    <text evidence="10">The sequence shown here is derived from an EMBL/GenBank/DDBJ whole genome shotgun (WGS) entry which is preliminary data.</text>
</comment>
<dbReference type="PANTHER" id="PTHR47961">
    <property type="entry name" value="DNA POLYMERASE THETA, PUTATIVE (AFU_ORTHOLOGUE AFUA_1G05260)-RELATED"/>
    <property type="match status" value="1"/>
</dbReference>
<feature type="domain" description="Helicase C-terminal" evidence="9">
    <location>
        <begin position="790"/>
        <end position="1004"/>
    </location>
</feature>
<evidence type="ECO:0000259" key="8">
    <source>
        <dbReference type="PROSITE" id="PS51192"/>
    </source>
</evidence>
<dbReference type="Gene3D" id="3.40.50.300">
    <property type="entry name" value="P-loop containing nucleotide triphosphate hydrolases"/>
    <property type="match status" value="4"/>
</dbReference>
<feature type="compositionally biased region" description="Basic and acidic residues" evidence="7">
    <location>
        <begin position="2394"/>
        <end position="2404"/>
    </location>
</feature>
<dbReference type="Pfam" id="PF00271">
    <property type="entry name" value="Helicase_C"/>
    <property type="match status" value="1"/>
</dbReference>
<dbReference type="Pfam" id="PF02889">
    <property type="entry name" value="Sec63"/>
    <property type="match status" value="2"/>
</dbReference>
<evidence type="ECO:0000256" key="4">
    <source>
        <dbReference type="ARBA" id="ARBA00022806"/>
    </source>
</evidence>
<dbReference type="SUPFAM" id="SSF158702">
    <property type="entry name" value="Sec63 N-terminal domain-like"/>
    <property type="match status" value="2"/>
</dbReference>
<keyword evidence="3" id="KW-0378">Hydrolase</keyword>
<evidence type="ECO:0000256" key="3">
    <source>
        <dbReference type="ARBA" id="ARBA00022801"/>
    </source>
</evidence>
<feature type="domain" description="Helicase ATP-binding" evidence="8">
    <location>
        <begin position="1537"/>
        <end position="1711"/>
    </location>
</feature>
<dbReference type="GO" id="GO:0004386">
    <property type="term" value="F:helicase activity"/>
    <property type="evidence" value="ECO:0007669"/>
    <property type="project" value="UniProtKB-KW"/>
</dbReference>
<feature type="compositionally biased region" description="Basic and acidic residues" evidence="7">
    <location>
        <begin position="1453"/>
        <end position="1466"/>
    </location>
</feature>
<keyword evidence="11" id="KW-1185">Reference proteome</keyword>
<dbReference type="Gene3D" id="2.60.40.150">
    <property type="entry name" value="C2 domain"/>
    <property type="match status" value="2"/>
</dbReference>
<feature type="compositionally biased region" description="Basic residues" evidence="7">
    <location>
        <begin position="2373"/>
        <end position="2393"/>
    </location>
</feature>
<proteinExistence type="predicted"/>
<dbReference type="InterPro" id="IPR050474">
    <property type="entry name" value="Hel308_SKI2-like"/>
</dbReference>
<feature type="compositionally biased region" description="Basic and acidic residues" evidence="7">
    <location>
        <begin position="50"/>
        <end position="61"/>
    </location>
</feature>
<dbReference type="PROSITE" id="PS51194">
    <property type="entry name" value="HELICASE_CTER"/>
    <property type="match status" value="1"/>
</dbReference>
<dbReference type="InterPro" id="IPR041094">
    <property type="entry name" value="Brr2_helicase_PWI"/>
</dbReference>
<dbReference type="InterPro" id="IPR036388">
    <property type="entry name" value="WH-like_DNA-bd_sf"/>
</dbReference>
<feature type="compositionally biased region" description="Basic residues" evidence="7">
    <location>
        <begin position="495"/>
        <end position="506"/>
    </location>
</feature>
<dbReference type="InterPro" id="IPR001650">
    <property type="entry name" value="Helicase_C-like"/>
</dbReference>
<dbReference type="InterPro" id="IPR011545">
    <property type="entry name" value="DEAD/DEAH_box_helicase_dom"/>
</dbReference>
<keyword evidence="1" id="KW-0677">Repeat</keyword>
<dbReference type="Gene3D" id="1.10.150.20">
    <property type="entry name" value="5' to 3' exonuclease, C-terminal subdomain"/>
    <property type="match status" value="2"/>
</dbReference>
<evidence type="ECO:0000259" key="9">
    <source>
        <dbReference type="PROSITE" id="PS51194"/>
    </source>
</evidence>
<feature type="region of interest" description="Disordered" evidence="7">
    <location>
        <begin position="1433"/>
        <end position="1488"/>
    </location>
</feature>
<dbReference type="PIRSF" id="PIRSF039073">
    <property type="entry name" value="BRR2"/>
    <property type="match status" value="1"/>
</dbReference>